<dbReference type="InterPro" id="IPR010710">
    <property type="entry name" value="DUF1289"/>
</dbReference>
<sequence length="69" mass="7435">MKPAGGALSQDHGPDYSASPCINVCVMNAASGLCDGCLRTLDEIAAWSCASDEQKRRIWLQIRQRRAAA</sequence>
<accession>A0ABU9PVA8</accession>
<keyword evidence="2" id="KW-1185">Reference proteome</keyword>
<evidence type="ECO:0000313" key="1">
    <source>
        <dbReference type="EMBL" id="MEM4987949.1"/>
    </source>
</evidence>
<evidence type="ECO:0000313" key="2">
    <source>
        <dbReference type="Proteomes" id="UP001495910"/>
    </source>
</evidence>
<dbReference type="PANTHER" id="PTHR35175">
    <property type="entry name" value="DUF1289 DOMAIN-CONTAINING PROTEIN"/>
    <property type="match status" value="1"/>
</dbReference>
<dbReference type="PANTHER" id="PTHR35175:SF2">
    <property type="entry name" value="DUF1289 DOMAIN-CONTAINING PROTEIN"/>
    <property type="match status" value="1"/>
</dbReference>
<gene>
    <name evidence="1" type="ORF">V8G57_11170</name>
</gene>
<comment type="caution">
    <text evidence="1">The sequence shown here is derived from an EMBL/GenBank/DDBJ whole genome shotgun (WGS) entry which is preliminary data.</text>
</comment>
<reference evidence="1 2" key="1">
    <citation type="submission" date="2024-02" db="EMBL/GenBank/DDBJ databases">
        <title>Draft genome sequence of Collimonas sp. strain H4R21, an effective mineral-weathering bacterial strain isolated from the beech rhizosphere.</title>
        <authorList>
            <person name="Morin E."/>
            <person name="Uroz S."/>
            <person name="Leveau J.H.J."/>
            <person name="Kumar R."/>
            <person name="Rey M.W."/>
            <person name="Pham J."/>
        </authorList>
    </citation>
    <scope>NUCLEOTIDE SEQUENCE [LARGE SCALE GENOMIC DNA]</scope>
    <source>
        <strain evidence="1 2">H4R21</strain>
    </source>
</reference>
<dbReference type="Pfam" id="PF06945">
    <property type="entry name" value="DUF1289"/>
    <property type="match status" value="1"/>
</dbReference>
<dbReference type="EMBL" id="JBANDC010000006">
    <property type="protein sequence ID" value="MEM4987949.1"/>
    <property type="molecule type" value="Genomic_DNA"/>
</dbReference>
<protein>
    <submittedName>
        <fullName evidence="1">DUF1289 domain-containing protein</fullName>
    </submittedName>
</protein>
<organism evidence="1 2">
    <name type="scientific">Collimonas rhizosphaerae</name>
    <dbReference type="NCBI Taxonomy" id="3126357"/>
    <lineage>
        <taxon>Bacteria</taxon>
        <taxon>Pseudomonadati</taxon>
        <taxon>Pseudomonadota</taxon>
        <taxon>Betaproteobacteria</taxon>
        <taxon>Burkholderiales</taxon>
        <taxon>Oxalobacteraceae</taxon>
        <taxon>Collimonas</taxon>
    </lineage>
</organism>
<proteinExistence type="predicted"/>
<dbReference type="Proteomes" id="UP001495910">
    <property type="component" value="Unassembled WGS sequence"/>
</dbReference>
<name>A0ABU9PVA8_9BURK</name>